<proteinExistence type="inferred from homology"/>
<dbReference type="OrthoDB" id="2156260at2759"/>
<gene>
    <name evidence="11" type="ORF">GUITHDRAFT_49323</name>
</gene>
<keyword evidence="6" id="KW-0735">Signal-anchor</keyword>
<dbReference type="GO" id="GO:0000139">
    <property type="term" value="C:Golgi membrane"/>
    <property type="evidence" value="ECO:0007669"/>
    <property type="project" value="UniProtKB-SubCell"/>
</dbReference>
<evidence type="ECO:0000256" key="5">
    <source>
        <dbReference type="ARBA" id="ARBA00022692"/>
    </source>
</evidence>
<evidence type="ECO:0000256" key="6">
    <source>
        <dbReference type="ARBA" id="ARBA00022968"/>
    </source>
</evidence>
<dbReference type="Pfam" id="PF11051">
    <property type="entry name" value="Mannosyl_trans3"/>
    <property type="match status" value="2"/>
</dbReference>
<dbReference type="GO" id="GO:0046354">
    <property type="term" value="P:mannan biosynthetic process"/>
    <property type="evidence" value="ECO:0007669"/>
    <property type="project" value="TreeGrafter"/>
</dbReference>
<dbReference type="eggNOG" id="ENOG502S0GU">
    <property type="taxonomic scope" value="Eukaryota"/>
</dbReference>
<dbReference type="KEGG" id="gtt:GUITHDRAFT_49323"/>
<dbReference type="SUPFAM" id="SSF53448">
    <property type="entry name" value="Nucleotide-diphospho-sugar transferases"/>
    <property type="match status" value="1"/>
</dbReference>
<keyword evidence="7" id="KW-1133">Transmembrane helix</keyword>
<accession>L1JYV9</accession>
<dbReference type="EMBL" id="JH992970">
    <property type="protein sequence ID" value="EKX53390.1"/>
    <property type="molecule type" value="Genomic_DNA"/>
</dbReference>
<evidence type="ECO:0008006" key="14">
    <source>
        <dbReference type="Google" id="ProtNLM"/>
    </source>
</evidence>
<dbReference type="PANTHER" id="PTHR31646:SF1">
    <property type="entry name" value="ALPHA-1,2-MANNOSYLTRANSFERASE MNN2"/>
    <property type="match status" value="1"/>
</dbReference>
<organism evidence="11">
    <name type="scientific">Guillardia theta (strain CCMP2712)</name>
    <name type="common">Cryptophyte</name>
    <dbReference type="NCBI Taxonomy" id="905079"/>
    <lineage>
        <taxon>Eukaryota</taxon>
        <taxon>Cryptophyceae</taxon>
        <taxon>Pyrenomonadales</taxon>
        <taxon>Geminigeraceae</taxon>
        <taxon>Guillardia</taxon>
    </lineage>
</organism>
<dbReference type="PANTHER" id="PTHR31646">
    <property type="entry name" value="ALPHA-1,2-MANNOSYLTRANSFERASE MNN2"/>
    <property type="match status" value="1"/>
</dbReference>
<evidence type="ECO:0000256" key="10">
    <source>
        <dbReference type="ARBA" id="ARBA00037847"/>
    </source>
</evidence>
<reference evidence="11 13" key="1">
    <citation type="journal article" date="2012" name="Nature">
        <title>Algal genomes reveal evolutionary mosaicism and the fate of nucleomorphs.</title>
        <authorList>
            <consortium name="DOE Joint Genome Institute"/>
            <person name="Curtis B.A."/>
            <person name="Tanifuji G."/>
            <person name="Burki F."/>
            <person name="Gruber A."/>
            <person name="Irimia M."/>
            <person name="Maruyama S."/>
            <person name="Arias M.C."/>
            <person name="Ball S.G."/>
            <person name="Gile G.H."/>
            <person name="Hirakawa Y."/>
            <person name="Hopkins J.F."/>
            <person name="Kuo A."/>
            <person name="Rensing S.A."/>
            <person name="Schmutz J."/>
            <person name="Symeonidi A."/>
            <person name="Elias M."/>
            <person name="Eveleigh R.J."/>
            <person name="Herman E.K."/>
            <person name="Klute M.J."/>
            <person name="Nakayama T."/>
            <person name="Obornik M."/>
            <person name="Reyes-Prieto A."/>
            <person name="Armbrust E.V."/>
            <person name="Aves S.J."/>
            <person name="Beiko R.G."/>
            <person name="Coutinho P."/>
            <person name="Dacks J.B."/>
            <person name="Durnford D.G."/>
            <person name="Fast N.M."/>
            <person name="Green B.R."/>
            <person name="Grisdale C.J."/>
            <person name="Hempel F."/>
            <person name="Henrissat B."/>
            <person name="Hoppner M.P."/>
            <person name="Ishida K."/>
            <person name="Kim E."/>
            <person name="Koreny L."/>
            <person name="Kroth P.G."/>
            <person name="Liu Y."/>
            <person name="Malik S.B."/>
            <person name="Maier U.G."/>
            <person name="McRose D."/>
            <person name="Mock T."/>
            <person name="Neilson J.A."/>
            <person name="Onodera N.T."/>
            <person name="Poole A.M."/>
            <person name="Pritham E.J."/>
            <person name="Richards T.A."/>
            <person name="Rocap G."/>
            <person name="Roy S.W."/>
            <person name="Sarai C."/>
            <person name="Schaack S."/>
            <person name="Shirato S."/>
            <person name="Slamovits C.H."/>
            <person name="Spencer D.F."/>
            <person name="Suzuki S."/>
            <person name="Worden A.Z."/>
            <person name="Zauner S."/>
            <person name="Barry K."/>
            <person name="Bell C."/>
            <person name="Bharti A.K."/>
            <person name="Crow J.A."/>
            <person name="Grimwood J."/>
            <person name="Kramer R."/>
            <person name="Lindquist E."/>
            <person name="Lucas S."/>
            <person name="Salamov A."/>
            <person name="McFadden G.I."/>
            <person name="Lane C.E."/>
            <person name="Keeling P.J."/>
            <person name="Gray M.W."/>
            <person name="Grigoriev I.V."/>
            <person name="Archibald J.M."/>
        </authorList>
    </citation>
    <scope>NUCLEOTIDE SEQUENCE</scope>
    <source>
        <strain evidence="11 13">CCMP2712</strain>
    </source>
</reference>
<reference evidence="13" key="2">
    <citation type="submission" date="2012-11" db="EMBL/GenBank/DDBJ databases">
        <authorList>
            <person name="Kuo A."/>
            <person name="Curtis B.A."/>
            <person name="Tanifuji G."/>
            <person name="Burki F."/>
            <person name="Gruber A."/>
            <person name="Irimia M."/>
            <person name="Maruyama S."/>
            <person name="Arias M.C."/>
            <person name="Ball S.G."/>
            <person name="Gile G.H."/>
            <person name="Hirakawa Y."/>
            <person name="Hopkins J.F."/>
            <person name="Rensing S.A."/>
            <person name="Schmutz J."/>
            <person name="Symeonidi A."/>
            <person name="Elias M."/>
            <person name="Eveleigh R.J."/>
            <person name="Herman E.K."/>
            <person name="Klute M.J."/>
            <person name="Nakayama T."/>
            <person name="Obornik M."/>
            <person name="Reyes-Prieto A."/>
            <person name="Armbrust E.V."/>
            <person name="Aves S.J."/>
            <person name="Beiko R.G."/>
            <person name="Coutinho P."/>
            <person name="Dacks J.B."/>
            <person name="Durnford D.G."/>
            <person name="Fast N.M."/>
            <person name="Green B.R."/>
            <person name="Grisdale C."/>
            <person name="Hempe F."/>
            <person name="Henrissat B."/>
            <person name="Hoppner M.P."/>
            <person name="Ishida K.-I."/>
            <person name="Kim E."/>
            <person name="Koreny L."/>
            <person name="Kroth P.G."/>
            <person name="Liu Y."/>
            <person name="Malik S.-B."/>
            <person name="Maier U.G."/>
            <person name="McRose D."/>
            <person name="Mock T."/>
            <person name="Neilson J.A."/>
            <person name="Onodera N.T."/>
            <person name="Poole A.M."/>
            <person name="Pritham E.J."/>
            <person name="Richards T.A."/>
            <person name="Rocap G."/>
            <person name="Roy S.W."/>
            <person name="Sarai C."/>
            <person name="Schaack S."/>
            <person name="Shirato S."/>
            <person name="Slamovits C.H."/>
            <person name="Spencer D.F."/>
            <person name="Suzuki S."/>
            <person name="Worden A.Z."/>
            <person name="Zauner S."/>
            <person name="Barry K."/>
            <person name="Bell C."/>
            <person name="Bharti A.K."/>
            <person name="Crow J.A."/>
            <person name="Grimwood J."/>
            <person name="Kramer R."/>
            <person name="Lindquist E."/>
            <person name="Lucas S."/>
            <person name="Salamov A."/>
            <person name="McFadden G.I."/>
            <person name="Lane C.E."/>
            <person name="Keeling P.J."/>
            <person name="Gray M.W."/>
            <person name="Grigoriev I.V."/>
            <person name="Archibald J.M."/>
        </authorList>
    </citation>
    <scope>NUCLEOTIDE SEQUENCE</scope>
    <source>
        <strain evidence="13">CCMP2712</strain>
    </source>
</reference>
<evidence type="ECO:0000256" key="3">
    <source>
        <dbReference type="ARBA" id="ARBA00009105"/>
    </source>
</evidence>
<dbReference type="Proteomes" id="UP000011087">
    <property type="component" value="Unassembled WGS sequence"/>
</dbReference>
<evidence type="ECO:0000256" key="4">
    <source>
        <dbReference type="ARBA" id="ARBA00022679"/>
    </source>
</evidence>
<keyword evidence="5" id="KW-0812">Transmembrane</keyword>
<dbReference type="OMA" id="YHEMESG"/>
<dbReference type="PaxDb" id="55529-EKX53390"/>
<comment type="subcellular location">
    <subcellularLocation>
        <location evidence="10">Endomembrane system</location>
        <topology evidence="10">Single-pass membrane protein</topology>
    </subcellularLocation>
    <subcellularLocation>
        <location evidence="1">Golgi apparatus membrane</location>
    </subcellularLocation>
    <subcellularLocation>
        <location evidence="2">Membrane</location>
        <topology evidence="2">Single-pass type II membrane protein</topology>
    </subcellularLocation>
</comment>
<evidence type="ECO:0000256" key="1">
    <source>
        <dbReference type="ARBA" id="ARBA00004394"/>
    </source>
</evidence>
<evidence type="ECO:0000313" key="11">
    <source>
        <dbReference type="EMBL" id="EKX53390.1"/>
    </source>
</evidence>
<dbReference type="AlphaFoldDB" id="L1JYV9"/>
<evidence type="ECO:0000313" key="12">
    <source>
        <dbReference type="EnsemblProtists" id="EKX53390"/>
    </source>
</evidence>
<keyword evidence="9" id="KW-0472">Membrane</keyword>
<keyword evidence="4" id="KW-0808">Transferase</keyword>
<dbReference type="GeneID" id="17309943"/>
<keyword evidence="13" id="KW-1185">Reference proteome</keyword>
<dbReference type="GO" id="GO:0000026">
    <property type="term" value="F:alpha-1,2-mannosyltransferase activity"/>
    <property type="evidence" value="ECO:0007669"/>
    <property type="project" value="TreeGrafter"/>
</dbReference>
<dbReference type="InterPro" id="IPR029044">
    <property type="entry name" value="Nucleotide-diphossugar_trans"/>
</dbReference>
<dbReference type="EnsemblProtists" id="EKX53390">
    <property type="protein sequence ID" value="EKX53390"/>
    <property type="gene ID" value="GUITHDRAFT_49323"/>
</dbReference>
<keyword evidence="8" id="KW-0333">Golgi apparatus</keyword>
<dbReference type="STRING" id="905079.L1JYV9"/>
<evidence type="ECO:0000256" key="8">
    <source>
        <dbReference type="ARBA" id="ARBA00023034"/>
    </source>
</evidence>
<evidence type="ECO:0000256" key="2">
    <source>
        <dbReference type="ARBA" id="ARBA00004606"/>
    </source>
</evidence>
<dbReference type="InterPro" id="IPR022751">
    <property type="entry name" value="Alpha_mannosyltransferase"/>
</dbReference>
<protein>
    <recommendedName>
        <fullName evidence="14">Nucleotide-diphospho-sugar transferase domain-containing protein</fullName>
    </recommendedName>
</protein>
<dbReference type="Gene3D" id="3.90.550.10">
    <property type="entry name" value="Spore Coat Polysaccharide Biosynthesis Protein SpsA, Chain A"/>
    <property type="match status" value="1"/>
</dbReference>
<comment type="similarity">
    <text evidence="3">Belongs to the MNN1/MNT family.</text>
</comment>
<reference evidence="12" key="3">
    <citation type="submission" date="2016-03" db="UniProtKB">
        <authorList>
            <consortium name="EnsemblProtists"/>
        </authorList>
    </citation>
    <scope>IDENTIFICATION</scope>
</reference>
<dbReference type="HOGENOM" id="CLU_1297408_0_0_1"/>
<name>L1JYV9_GUITC</name>
<evidence type="ECO:0000313" key="13">
    <source>
        <dbReference type="Proteomes" id="UP000011087"/>
    </source>
</evidence>
<dbReference type="RefSeq" id="XP_005840370.1">
    <property type="nucleotide sequence ID" value="XM_005840313.1"/>
</dbReference>
<sequence length="213" mass="24399">VANAYVTLRMLRRIGCSLPVELFYADESEMSAEVVELLEGMGVVCYNIYHLPNVSSSLPLRGFQIKAFAVVFSSFEEVIWLDSDVVPLRNPLELFSSALYSAHGNVFWQDWSRDPHWISRDFLAAYGLRMEDGERELEAGQFAVSKRRAWRALQVVLYINSHFMHFYRRMYGDKDSWRLAFKLARLPLGRVARAADAVGLLDPSGRFCGNTMM</sequence>
<feature type="non-terminal residue" evidence="11">
    <location>
        <position position="213"/>
    </location>
</feature>
<evidence type="ECO:0000256" key="9">
    <source>
        <dbReference type="ARBA" id="ARBA00023136"/>
    </source>
</evidence>
<feature type="non-terminal residue" evidence="11">
    <location>
        <position position="1"/>
    </location>
</feature>
<evidence type="ECO:0000256" key="7">
    <source>
        <dbReference type="ARBA" id="ARBA00022989"/>
    </source>
</evidence>